<evidence type="ECO:0000256" key="2">
    <source>
        <dbReference type="ARBA" id="ARBA00023012"/>
    </source>
</evidence>
<evidence type="ECO:0000256" key="4">
    <source>
        <dbReference type="ARBA" id="ARBA00023125"/>
    </source>
</evidence>
<dbReference type="PANTHER" id="PTHR48111">
    <property type="entry name" value="REGULATOR OF RPOS"/>
    <property type="match status" value="1"/>
</dbReference>
<keyword evidence="2" id="KW-0902">Two-component regulatory system</keyword>
<name>A0ABV7C095_9PROT</name>
<evidence type="ECO:0000256" key="6">
    <source>
        <dbReference type="PROSITE-ProRule" id="PRU00169"/>
    </source>
</evidence>
<keyword evidence="4 7" id="KW-0238">DNA-binding</keyword>
<dbReference type="PANTHER" id="PTHR48111:SF1">
    <property type="entry name" value="TWO-COMPONENT RESPONSE REGULATOR ORR33"/>
    <property type="match status" value="1"/>
</dbReference>
<dbReference type="InterPro" id="IPR039420">
    <property type="entry name" value="WalR-like"/>
</dbReference>
<proteinExistence type="predicted"/>
<evidence type="ECO:0000313" key="11">
    <source>
        <dbReference type="Proteomes" id="UP001595420"/>
    </source>
</evidence>
<feature type="domain" description="OmpR/PhoB-type" evidence="9">
    <location>
        <begin position="125"/>
        <end position="223"/>
    </location>
</feature>
<comment type="caution">
    <text evidence="6">Lacks conserved residue(s) required for the propagation of feature annotation.</text>
</comment>
<evidence type="ECO:0000256" key="7">
    <source>
        <dbReference type="PROSITE-ProRule" id="PRU01091"/>
    </source>
</evidence>
<dbReference type="Proteomes" id="UP001595420">
    <property type="component" value="Unassembled WGS sequence"/>
</dbReference>
<evidence type="ECO:0000256" key="3">
    <source>
        <dbReference type="ARBA" id="ARBA00023015"/>
    </source>
</evidence>
<protein>
    <submittedName>
        <fullName evidence="10">Winged helix-turn-helix domain-containing protein</fullName>
    </submittedName>
</protein>
<evidence type="ECO:0000256" key="5">
    <source>
        <dbReference type="ARBA" id="ARBA00023163"/>
    </source>
</evidence>
<dbReference type="CDD" id="cd00383">
    <property type="entry name" value="trans_reg_C"/>
    <property type="match status" value="1"/>
</dbReference>
<dbReference type="InterPro" id="IPR001789">
    <property type="entry name" value="Sig_transdc_resp-reg_receiver"/>
</dbReference>
<sequence>MRVLVLASTPASGQRLAAALLRAGLRVELARLADDPADAARRGGPFDAVLAEAGRVTPALQQGLRGIARLRLGLPLVLLLGAATAEEEEAGFAAGADEVLQAPIPTEALLVRLRALQRRMLGHLSASITLGNVTLDQAGRRVLVQRRPLPVTPREYDVMEMLFLRRGSLVTKQDCLARLYGVAEGPESRILDVFICKLRRKLAAAGAAPCIRTVWGSGYLAEDPLPAARAA</sequence>
<dbReference type="RefSeq" id="WP_216838896.1">
    <property type="nucleotide sequence ID" value="NZ_JAFNJS010000008.1"/>
</dbReference>
<reference evidence="11" key="1">
    <citation type="journal article" date="2019" name="Int. J. Syst. Evol. Microbiol.">
        <title>The Global Catalogue of Microorganisms (GCM) 10K type strain sequencing project: providing services to taxonomists for standard genome sequencing and annotation.</title>
        <authorList>
            <consortium name="The Broad Institute Genomics Platform"/>
            <consortium name="The Broad Institute Genome Sequencing Center for Infectious Disease"/>
            <person name="Wu L."/>
            <person name="Ma J."/>
        </authorList>
    </citation>
    <scope>NUCLEOTIDE SEQUENCE [LARGE SCALE GENOMIC DNA]</scope>
    <source>
        <strain evidence="11">CGMCC 1.16855</strain>
    </source>
</reference>
<feature type="domain" description="Response regulatory" evidence="8">
    <location>
        <begin position="2"/>
        <end position="117"/>
    </location>
</feature>
<evidence type="ECO:0000259" key="8">
    <source>
        <dbReference type="PROSITE" id="PS50110"/>
    </source>
</evidence>
<dbReference type="SMART" id="SM00862">
    <property type="entry name" value="Trans_reg_C"/>
    <property type="match status" value="1"/>
</dbReference>
<dbReference type="EMBL" id="JBHRSB010000008">
    <property type="protein sequence ID" value="MFC3002764.1"/>
    <property type="molecule type" value="Genomic_DNA"/>
</dbReference>
<evidence type="ECO:0000256" key="1">
    <source>
        <dbReference type="ARBA" id="ARBA00022553"/>
    </source>
</evidence>
<accession>A0ABV7C095</accession>
<keyword evidence="3" id="KW-0805">Transcription regulation</keyword>
<comment type="caution">
    <text evidence="10">The sequence shown here is derived from an EMBL/GenBank/DDBJ whole genome shotgun (WGS) entry which is preliminary data.</text>
</comment>
<dbReference type="Pfam" id="PF00486">
    <property type="entry name" value="Trans_reg_C"/>
    <property type="match status" value="1"/>
</dbReference>
<evidence type="ECO:0000259" key="9">
    <source>
        <dbReference type="PROSITE" id="PS51755"/>
    </source>
</evidence>
<keyword evidence="11" id="KW-1185">Reference proteome</keyword>
<gene>
    <name evidence="10" type="ORF">ACFOD3_22890</name>
</gene>
<organism evidence="10 11">
    <name type="scientific">Falsiroseomonas tokyonensis</name>
    <dbReference type="NCBI Taxonomy" id="430521"/>
    <lineage>
        <taxon>Bacteria</taxon>
        <taxon>Pseudomonadati</taxon>
        <taxon>Pseudomonadota</taxon>
        <taxon>Alphaproteobacteria</taxon>
        <taxon>Acetobacterales</taxon>
        <taxon>Roseomonadaceae</taxon>
        <taxon>Falsiroseomonas</taxon>
    </lineage>
</organism>
<dbReference type="PROSITE" id="PS51755">
    <property type="entry name" value="OMPR_PHOB"/>
    <property type="match status" value="1"/>
</dbReference>
<keyword evidence="5" id="KW-0804">Transcription</keyword>
<dbReference type="PROSITE" id="PS50110">
    <property type="entry name" value="RESPONSE_REGULATORY"/>
    <property type="match status" value="1"/>
</dbReference>
<evidence type="ECO:0000313" key="10">
    <source>
        <dbReference type="EMBL" id="MFC3002764.1"/>
    </source>
</evidence>
<feature type="DNA-binding region" description="OmpR/PhoB-type" evidence="7">
    <location>
        <begin position="125"/>
        <end position="223"/>
    </location>
</feature>
<keyword evidence="1" id="KW-0597">Phosphoprotein</keyword>
<dbReference type="InterPro" id="IPR001867">
    <property type="entry name" value="OmpR/PhoB-type_DNA-bd"/>
</dbReference>